<dbReference type="Proteomes" id="UP000316199">
    <property type="component" value="Unassembled WGS sequence"/>
</dbReference>
<reference evidence="11 12" key="1">
    <citation type="submission" date="2019-02" db="EMBL/GenBank/DDBJ databases">
        <title>Prokaryotic population dynamics and viral predation in marine succession experiment using metagenomics: the confinement effect.</title>
        <authorList>
            <person name="Haro-Moreno J.M."/>
            <person name="Rodriguez-Valera F."/>
            <person name="Lopez-Perez M."/>
        </authorList>
    </citation>
    <scope>NUCLEOTIDE SEQUENCE [LARGE SCALE GENOMIC DNA]</scope>
    <source>
        <strain evidence="11">MED-G157</strain>
    </source>
</reference>
<dbReference type="GO" id="GO:0005886">
    <property type="term" value="C:plasma membrane"/>
    <property type="evidence" value="ECO:0007669"/>
    <property type="project" value="UniProtKB-SubCell"/>
</dbReference>
<evidence type="ECO:0000256" key="3">
    <source>
        <dbReference type="ARBA" id="ARBA00022475"/>
    </source>
</evidence>
<protein>
    <recommendedName>
        <fullName evidence="10">PDZ domain-containing protein</fullName>
    </recommendedName>
</protein>
<evidence type="ECO:0000256" key="4">
    <source>
        <dbReference type="ARBA" id="ARBA00022519"/>
    </source>
</evidence>
<evidence type="ECO:0000313" key="11">
    <source>
        <dbReference type="EMBL" id="RZO77186.1"/>
    </source>
</evidence>
<keyword evidence="6" id="KW-0653">Protein transport</keyword>
<dbReference type="InterPro" id="IPR024961">
    <property type="entry name" value="T2SS_GspC_N"/>
</dbReference>
<evidence type="ECO:0000256" key="8">
    <source>
        <dbReference type="ARBA" id="ARBA00023136"/>
    </source>
</evidence>
<keyword evidence="5 9" id="KW-0812">Transmembrane</keyword>
<evidence type="ECO:0000256" key="2">
    <source>
        <dbReference type="ARBA" id="ARBA00022448"/>
    </source>
</evidence>
<accession>A0A520S428</accession>
<dbReference type="EMBL" id="SHAG01000004">
    <property type="protein sequence ID" value="RZO77186.1"/>
    <property type="molecule type" value="Genomic_DNA"/>
</dbReference>
<dbReference type="Gene3D" id="2.30.30.830">
    <property type="match status" value="1"/>
</dbReference>
<keyword evidence="7 9" id="KW-1133">Transmembrane helix</keyword>
<dbReference type="Pfam" id="PF11356">
    <property type="entry name" value="T2SSC"/>
    <property type="match status" value="1"/>
</dbReference>
<feature type="transmembrane region" description="Helical" evidence="9">
    <location>
        <begin position="15"/>
        <end position="39"/>
    </location>
</feature>
<gene>
    <name evidence="11" type="ORF">EVA68_01905</name>
</gene>
<keyword evidence="4" id="KW-0997">Cell inner membrane</keyword>
<sequence>MDKLADFWKNNQQRLATILSMLLVVCMMMVFVDTIFFIMENTNPISSPNQTKMIKANVIPSETINFSELNLFGAKGKEGLSKRIDAPSTRLALDLLGVFKSGKVRDSSAVVAQKGNDGKLYRIGERLPGDAILDSVYENFILIKRGSRLEKLMFSEGNFSTSIKNVRDRQDIAPIQSEVINNKQITENMILNESNEIKENSAQLANSPKEVLLELINPRDDKVTINPSEAFARIGINLVEENNTKGYKLDSADKTLVQAGLKNGDVIMSVNGIALGEAAMDAAALAQALAQKRARIEIKRGTKRLFLTVPIP</sequence>
<evidence type="ECO:0000256" key="9">
    <source>
        <dbReference type="SAM" id="Phobius"/>
    </source>
</evidence>
<dbReference type="InterPro" id="IPR001478">
    <property type="entry name" value="PDZ"/>
</dbReference>
<dbReference type="GO" id="GO:0015031">
    <property type="term" value="P:protein transport"/>
    <property type="evidence" value="ECO:0007669"/>
    <property type="project" value="UniProtKB-KW"/>
</dbReference>
<organism evidence="11 12">
    <name type="scientific">OM182 bacterium</name>
    <dbReference type="NCBI Taxonomy" id="2510334"/>
    <lineage>
        <taxon>Bacteria</taxon>
        <taxon>Pseudomonadati</taxon>
        <taxon>Pseudomonadota</taxon>
        <taxon>Gammaproteobacteria</taxon>
        <taxon>OMG group</taxon>
        <taxon>OM182 clade</taxon>
    </lineage>
</organism>
<evidence type="ECO:0000256" key="1">
    <source>
        <dbReference type="ARBA" id="ARBA00004533"/>
    </source>
</evidence>
<evidence type="ECO:0000313" key="12">
    <source>
        <dbReference type="Proteomes" id="UP000316199"/>
    </source>
</evidence>
<keyword evidence="3" id="KW-1003">Cell membrane</keyword>
<evidence type="ECO:0000256" key="5">
    <source>
        <dbReference type="ARBA" id="ARBA00022692"/>
    </source>
</evidence>
<evidence type="ECO:0000256" key="7">
    <source>
        <dbReference type="ARBA" id="ARBA00022989"/>
    </source>
</evidence>
<dbReference type="Gene3D" id="2.30.42.10">
    <property type="match status" value="1"/>
</dbReference>
<dbReference type="AlphaFoldDB" id="A0A520S428"/>
<dbReference type="InterPro" id="IPR036034">
    <property type="entry name" value="PDZ_sf"/>
</dbReference>
<proteinExistence type="predicted"/>
<comment type="subcellular location">
    <subcellularLocation>
        <location evidence="1">Cell inner membrane</location>
    </subcellularLocation>
</comment>
<name>A0A520S428_9GAMM</name>
<keyword evidence="8 9" id="KW-0472">Membrane</keyword>
<evidence type="ECO:0000259" key="10">
    <source>
        <dbReference type="PROSITE" id="PS50106"/>
    </source>
</evidence>
<comment type="caution">
    <text evidence="11">The sequence shown here is derived from an EMBL/GenBank/DDBJ whole genome shotgun (WGS) entry which is preliminary data.</text>
</comment>
<dbReference type="SUPFAM" id="SSF50156">
    <property type="entry name" value="PDZ domain-like"/>
    <property type="match status" value="1"/>
</dbReference>
<feature type="domain" description="PDZ" evidence="10">
    <location>
        <begin position="222"/>
        <end position="302"/>
    </location>
</feature>
<evidence type="ECO:0000256" key="6">
    <source>
        <dbReference type="ARBA" id="ARBA00022927"/>
    </source>
</evidence>
<keyword evidence="2" id="KW-0813">Transport</keyword>
<dbReference type="PROSITE" id="PS50106">
    <property type="entry name" value="PDZ"/>
    <property type="match status" value="1"/>
</dbReference>